<dbReference type="SMART" id="SM00448">
    <property type="entry name" value="REC"/>
    <property type="match status" value="1"/>
</dbReference>
<gene>
    <name evidence="4" type="ORF">ACFQS1_38980</name>
</gene>
<dbReference type="InterPro" id="IPR001789">
    <property type="entry name" value="Sig_transdc_resp-reg_receiver"/>
</dbReference>
<comment type="caution">
    <text evidence="4">The sequence shown here is derived from an EMBL/GenBank/DDBJ whole genome shotgun (WGS) entry which is preliminary data.</text>
</comment>
<dbReference type="SUPFAM" id="SSF52172">
    <property type="entry name" value="CheY-like"/>
    <property type="match status" value="1"/>
</dbReference>
<organism evidence="4 5">
    <name type="scientific">Paractinoplanes rhizophilus</name>
    <dbReference type="NCBI Taxonomy" id="1416877"/>
    <lineage>
        <taxon>Bacteria</taxon>
        <taxon>Bacillati</taxon>
        <taxon>Actinomycetota</taxon>
        <taxon>Actinomycetes</taxon>
        <taxon>Micromonosporales</taxon>
        <taxon>Micromonosporaceae</taxon>
        <taxon>Paractinoplanes</taxon>
    </lineage>
</organism>
<dbReference type="CDD" id="cd17535">
    <property type="entry name" value="REC_NarL-like"/>
    <property type="match status" value="1"/>
</dbReference>
<accession>A0ABW2I512</accession>
<dbReference type="InterPro" id="IPR050595">
    <property type="entry name" value="Bact_response_regulator"/>
</dbReference>
<keyword evidence="5" id="KW-1185">Reference proteome</keyword>
<evidence type="ECO:0000313" key="4">
    <source>
        <dbReference type="EMBL" id="MFC7279979.1"/>
    </source>
</evidence>
<evidence type="ECO:0000259" key="3">
    <source>
        <dbReference type="PROSITE" id="PS50110"/>
    </source>
</evidence>
<dbReference type="InterPro" id="IPR058245">
    <property type="entry name" value="NreC/VraR/RcsB-like_REC"/>
</dbReference>
<evidence type="ECO:0000256" key="2">
    <source>
        <dbReference type="PROSITE-ProRule" id="PRU00169"/>
    </source>
</evidence>
<dbReference type="PROSITE" id="PS50110">
    <property type="entry name" value="RESPONSE_REGULATORY"/>
    <property type="match status" value="1"/>
</dbReference>
<feature type="domain" description="Response regulatory" evidence="3">
    <location>
        <begin position="4"/>
        <end position="119"/>
    </location>
</feature>
<feature type="modified residue" description="4-aspartylphosphate" evidence="2">
    <location>
        <position position="54"/>
    </location>
</feature>
<dbReference type="PANTHER" id="PTHR44591">
    <property type="entry name" value="STRESS RESPONSE REGULATOR PROTEIN 1"/>
    <property type="match status" value="1"/>
</dbReference>
<dbReference type="Gene3D" id="3.40.50.2300">
    <property type="match status" value="1"/>
</dbReference>
<dbReference type="Proteomes" id="UP001596548">
    <property type="component" value="Unassembled WGS sequence"/>
</dbReference>
<name>A0ABW2I512_9ACTN</name>
<evidence type="ECO:0000313" key="5">
    <source>
        <dbReference type="Proteomes" id="UP001596548"/>
    </source>
</evidence>
<sequence>MQLRCVIVDDDENFLDVARAALERDGLVVAGVAGSRSAALRSVAELRPDVVLVDIRLGGESGFDVVRDLAAGGHAGRLVMISSYAEDDYAELIAEAPVAGFVPKTELSAAAVRRVLGVT</sequence>
<dbReference type="Pfam" id="PF00072">
    <property type="entry name" value="Response_reg"/>
    <property type="match status" value="1"/>
</dbReference>
<evidence type="ECO:0000256" key="1">
    <source>
        <dbReference type="ARBA" id="ARBA00022553"/>
    </source>
</evidence>
<dbReference type="EMBL" id="JBHTBJ010000069">
    <property type="protein sequence ID" value="MFC7279979.1"/>
    <property type="molecule type" value="Genomic_DNA"/>
</dbReference>
<keyword evidence="1 2" id="KW-0597">Phosphoprotein</keyword>
<dbReference type="RefSeq" id="WP_378977823.1">
    <property type="nucleotide sequence ID" value="NZ_JBHTBJ010000069.1"/>
</dbReference>
<dbReference type="PANTHER" id="PTHR44591:SF3">
    <property type="entry name" value="RESPONSE REGULATORY DOMAIN-CONTAINING PROTEIN"/>
    <property type="match status" value="1"/>
</dbReference>
<protein>
    <submittedName>
        <fullName evidence="4">Response regulator</fullName>
    </submittedName>
</protein>
<dbReference type="InterPro" id="IPR011006">
    <property type="entry name" value="CheY-like_superfamily"/>
</dbReference>
<reference evidence="5" key="1">
    <citation type="journal article" date="2019" name="Int. J. Syst. Evol. Microbiol.">
        <title>The Global Catalogue of Microorganisms (GCM) 10K type strain sequencing project: providing services to taxonomists for standard genome sequencing and annotation.</title>
        <authorList>
            <consortium name="The Broad Institute Genomics Platform"/>
            <consortium name="The Broad Institute Genome Sequencing Center for Infectious Disease"/>
            <person name="Wu L."/>
            <person name="Ma J."/>
        </authorList>
    </citation>
    <scope>NUCLEOTIDE SEQUENCE [LARGE SCALE GENOMIC DNA]</scope>
    <source>
        <strain evidence="5">XZYJT-10</strain>
    </source>
</reference>
<proteinExistence type="predicted"/>